<feature type="compositionally biased region" description="Polar residues" evidence="1">
    <location>
        <begin position="601"/>
        <end position="615"/>
    </location>
</feature>
<dbReference type="AlphaFoldDB" id="A0A9P5ZYB5"/>
<proteinExistence type="predicted"/>
<keyword evidence="3" id="KW-1185">Reference proteome</keyword>
<accession>A0A9P5ZYB5</accession>
<feature type="compositionally biased region" description="Basic and acidic residues" evidence="1">
    <location>
        <begin position="620"/>
        <end position="629"/>
    </location>
</feature>
<gene>
    <name evidence="2" type="ORF">BDN71DRAFT_1448746</name>
</gene>
<dbReference type="Proteomes" id="UP000807025">
    <property type="component" value="Unassembled WGS sequence"/>
</dbReference>
<reference evidence="2" key="1">
    <citation type="submission" date="2020-11" db="EMBL/GenBank/DDBJ databases">
        <authorList>
            <consortium name="DOE Joint Genome Institute"/>
            <person name="Ahrendt S."/>
            <person name="Riley R."/>
            <person name="Andreopoulos W."/>
            <person name="Labutti K."/>
            <person name="Pangilinan J."/>
            <person name="Ruiz-Duenas F.J."/>
            <person name="Barrasa J.M."/>
            <person name="Sanchez-Garcia M."/>
            <person name="Camarero S."/>
            <person name="Miyauchi S."/>
            <person name="Serrano A."/>
            <person name="Linde D."/>
            <person name="Babiker R."/>
            <person name="Drula E."/>
            <person name="Ayuso-Fernandez I."/>
            <person name="Pacheco R."/>
            <person name="Padilla G."/>
            <person name="Ferreira P."/>
            <person name="Barriuso J."/>
            <person name="Kellner H."/>
            <person name="Castanera R."/>
            <person name="Alfaro M."/>
            <person name="Ramirez L."/>
            <person name="Pisabarro A.G."/>
            <person name="Kuo A."/>
            <person name="Tritt A."/>
            <person name="Lipzen A."/>
            <person name="He G."/>
            <person name="Yan M."/>
            <person name="Ng V."/>
            <person name="Cullen D."/>
            <person name="Martin F."/>
            <person name="Rosso M.-N."/>
            <person name="Henrissat B."/>
            <person name="Hibbett D."/>
            <person name="Martinez A.T."/>
            <person name="Grigoriev I.V."/>
        </authorList>
    </citation>
    <scope>NUCLEOTIDE SEQUENCE</scope>
    <source>
        <strain evidence="2">ATCC 90797</strain>
    </source>
</reference>
<feature type="region of interest" description="Disordered" evidence="1">
    <location>
        <begin position="459"/>
        <end position="653"/>
    </location>
</feature>
<sequence>MSTVMQLAKYNQGERAVLKLWKPGYLAAKTTSECKTAFAVTAAELFNYWITQMKTDAEKKKGFSSEEKKQREGELLVWVRNNWQAKRHRKKVTEDGSRLLRISYRTVLPRMDAYKERIEEYANQYLEAAVLGELEKAKSAYAEGRSLTENIGEMAQEEEPDWVEVEARIRTVATKRNSLGYQSMAMRQIYFAMEPLERDAVKEEIAKLQAERNSEPVQRQYAMLGALKALDANCHDMFKRFGMLTYSIAVFLNPEGNLKFTSADAGRLIFKDNLIKDKRLEDQVWYHFTQQVVALNKKRFGKADDPTAVDNDIPVDALDSQIQLSKNADGTPILPSCFVGNVPVHSKIVKQTLNWQLTPMLPIVLASGRHDTKVPWTVLSQHCEEAVAADYLPTAPMFKFGQPHNMVAELANEWAYYNMKEKQMMPARYSADRLVRTRPVTTLAPIRWKVKATKIITSDQSTTVVNSSSPAQPSTGDRSVRVGSEVSDTLPNVPPPGRARLSRTSRHVIISDNGTRSGSPALSIPMQSESPLPTPVSPPRKIKKGGKTKPGKKRLKGAKANPRRLQCPATEETNDPELQYPTVHSNTASQVTDRSEARAINTVQHTNTLTTQPSATARKRVTEEERLAHNAEQYRAAEGSKRQSKKSNRALNL</sequence>
<feature type="compositionally biased region" description="Polar residues" evidence="1">
    <location>
        <begin position="512"/>
        <end position="531"/>
    </location>
</feature>
<dbReference type="EMBL" id="MU154571">
    <property type="protein sequence ID" value="KAF9494549.1"/>
    <property type="molecule type" value="Genomic_DNA"/>
</dbReference>
<feature type="compositionally biased region" description="Polar residues" evidence="1">
    <location>
        <begin position="582"/>
        <end position="592"/>
    </location>
</feature>
<comment type="caution">
    <text evidence="2">The sequence shown here is derived from an EMBL/GenBank/DDBJ whole genome shotgun (WGS) entry which is preliminary data.</text>
</comment>
<evidence type="ECO:0000313" key="3">
    <source>
        <dbReference type="Proteomes" id="UP000807025"/>
    </source>
</evidence>
<evidence type="ECO:0000313" key="2">
    <source>
        <dbReference type="EMBL" id="KAF9494549.1"/>
    </source>
</evidence>
<feature type="compositionally biased region" description="Polar residues" evidence="1">
    <location>
        <begin position="459"/>
        <end position="477"/>
    </location>
</feature>
<evidence type="ECO:0000256" key="1">
    <source>
        <dbReference type="SAM" id="MobiDB-lite"/>
    </source>
</evidence>
<protein>
    <submittedName>
        <fullName evidence="2">Uncharacterized protein</fullName>
    </submittedName>
</protein>
<organism evidence="2 3">
    <name type="scientific">Pleurotus eryngii</name>
    <name type="common">Boletus of the steppes</name>
    <dbReference type="NCBI Taxonomy" id="5323"/>
    <lineage>
        <taxon>Eukaryota</taxon>
        <taxon>Fungi</taxon>
        <taxon>Dikarya</taxon>
        <taxon>Basidiomycota</taxon>
        <taxon>Agaricomycotina</taxon>
        <taxon>Agaricomycetes</taxon>
        <taxon>Agaricomycetidae</taxon>
        <taxon>Agaricales</taxon>
        <taxon>Pleurotineae</taxon>
        <taxon>Pleurotaceae</taxon>
        <taxon>Pleurotus</taxon>
    </lineage>
</organism>
<name>A0A9P5ZYB5_PLEER</name>
<feature type="compositionally biased region" description="Basic residues" evidence="1">
    <location>
        <begin position="642"/>
        <end position="653"/>
    </location>
</feature>
<feature type="compositionally biased region" description="Basic residues" evidence="1">
    <location>
        <begin position="540"/>
        <end position="557"/>
    </location>
</feature>